<dbReference type="InterPro" id="IPR000742">
    <property type="entry name" value="EGF"/>
</dbReference>
<evidence type="ECO:0000256" key="2">
    <source>
        <dbReference type="PROSITE-ProRule" id="PRU00076"/>
    </source>
</evidence>
<dbReference type="PANTHER" id="PTHR15036:SF85">
    <property type="entry name" value="SP2353, ISOFORM A"/>
    <property type="match status" value="1"/>
</dbReference>
<dbReference type="GO" id="GO:0016020">
    <property type="term" value="C:membrane"/>
    <property type="evidence" value="ECO:0007669"/>
    <property type="project" value="UniProtKB-SubCell"/>
</dbReference>
<dbReference type="InterPro" id="IPR001791">
    <property type="entry name" value="Laminin_G"/>
</dbReference>
<dbReference type="PROSITE" id="PS50026">
    <property type="entry name" value="EGF_3"/>
    <property type="match status" value="1"/>
</dbReference>
<sequence>MDASSSDALHENNGDKQSYFKGCLRNIRLNGELLDLGENVPSHRSEPGCVYQNCAALRCPANSNCEGSPGDETCECKLGWSGHDCSTKTVPTSFSANSFLQIALLFQLPEQTSSITLRLRTRQSNSLVVALRSVGGLEHLVLALRGGRPCLTLHRQHAKLASVCLTSTLHDGMWHDIAAKR</sequence>
<dbReference type="InterPro" id="IPR050372">
    <property type="entry name" value="Neurexin-related_CASP"/>
</dbReference>
<dbReference type="InterPro" id="IPR013320">
    <property type="entry name" value="ConA-like_dom_sf"/>
</dbReference>
<dbReference type="SUPFAM" id="SSF49899">
    <property type="entry name" value="Concanavalin A-like lectins/glucanases"/>
    <property type="match status" value="1"/>
</dbReference>
<proteinExistence type="predicted"/>
<dbReference type="OrthoDB" id="6362062at2759"/>
<dbReference type="CDD" id="cd00110">
    <property type="entry name" value="LamG"/>
    <property type="match status" value="1"/>
</dbReference>
<dbReference type="PROSITE" id="PS01186">
    <property type="entry name" value="EGF_2"/>
    <property type="match status" value="1"/>
</dbReference>
<name>A0A8B7N7T6_HYAAZ</name>
<keyword evidence="5" id="KW-1185">Reference proteome</keyword>
<accession>A0A8B7N7T6</accession>
<dbReference type="PROSITE" id="PS00022">
    <property type="entry name" value="EGF_1"/>
    <property type="match status" value="1"/>
</dbReference>
<evidence type="ECO:0000259" key="3">
    <source>
        <dbReference type="PROSITE" id="PS50025"/>
    </source>
</evidence>
<evidence type="ECO:0000256" key="1">
    <source>
        <dbReference type="ARBA" id="ARBA00023157"/>
    </source>
</evidence>
<evidence type="ECO:0000313" key="5">
    <source>
        <dbReference type="Proteomes" id="UP000694843"/>
    </source>
</evidence>
<comment type="caution">
    <text evidence="2">Lacks conserved residue(s) required for the propagation of feature annotation.</text>
</comment>
<dbReference type="Gene3D" id="2.60.120.200">
    <property type="match status" value="2"/>
</dbReference>
<reference evidence="6" key="1">
    <citation type="submission" date="2025-08" db="UniProtKB">
        <authorList>
            <consortium name="RefSeq"/>
        </authorList>
    </citation>
    <scope>IDENTIFICATION</scope>
    <source>
        <tissue evidence="6">Whole organism</tissue>
    </source>
</reference>
<keyword evidence="2" id="KW-0245">EGF-like domain</keyword>
<dbReference type="PANTHER" id="PTHR15036">
    <property type="entry name" value="PIKACHURIN-LIKE PROTEIN"/>
    <property type="match status" value="1"/>
</dbReference>
<gene>
    <name evidence="6" type="primary">LOC108667396</name>
</gene>
<evidence type="ECO:0000259" key="4">
    <source>
        <dbReference type="PROSITE" id="PS50026"/>
    </source>
</evidence>
<dbReference type="GeneID" id="108667396"/>
<dbReference type="KEGG" id="hazt:108667396"/>
<organism evidence="5 6">
    <name type="scientific">Hyalella azteca</name>
    <name type="common">Amphipod</name>
    <dbReference type="NCBI Taxonomy" id="294128"/>
    <lineage>
        <taxon>Eukaryota</taxon>
        <taxon>Metazoa</taxon>
        <taxon>Ecdysozoa</taxon>
        <taxon>Arthropoda</taxon>
        <taxon>Crustacea</taxon>
        <taxon>Multicrustacea</taxon>
        <taxon>Malacostraca</taxon>
        <taxon>Eumalacostraca</taxon>
        <taxon>Peracarida</taxon>
        <taxon>Amphipoda</taxon>
        <taxon>Senticaudata</taxon>
        <taxon>Talitrida</taxon>
        <taxon>Talitroidea</taxon>
        <taxon>Hyalellidae</taxon>
        <taxon>Hyalella</taxon>
    </lineage>
</organism>
<protein>
    <submittedName>
        <fullName evidence="6">Neural-cadherin 2</fullName>
    </submittedName>
</protein>
<dbReference type="AlphaFoldDB" id="A0A8B7N7T6"/>
<keyword evidence="1 2" id="KW-1015">Disulfide bond</keyword>
<feature type="domain" description="EGF-like" evidence="4">
    <location>
        <begin position="50"/>
        <end position="86"/>
    </location>
</feature>
<feature type="disulfide bond" evidence="2">
    <location>
        <begin position="76"/>
        <end position="85"/>
    </location>
</feature>
<dbReference type="PROSITE" id="PS50025">
    <property type="entry name" value="LAM_G_DOMAIN"/>
    <property type="match status" value="1"/>
</dbReference>
<evidence type="ECO:0000313" key="6">
    <source>
        <dbReference type="RefSeq" id="XP_018009906.1"/>
    </source>
</evidence>
<dbReference type="Proteomes" id="UP000694843">
    <property type="component" value="Unplaced"/>
</dbReference>
<feature type="domain" description="Laminin G" evidence="3">
    <location>
        <begin position="89"/>
        <end position="181"/>
    </location>
</feature>
<dbReference type="RefSeq" id="XP_018009906.1">
    <property type="nucleotide sequence ID" value="XM_018154417.2"/>
</dbReference>